<feature type="transmembrane region" description="Helical" evidence="6">
    <location>
        <begin position="323"/>
        <end position="339"/>
    </location>
</feature>
<dbReference type="PANTHER" id="PTHR30619">
    <property type="entry name" value="DNA INTERNALIZATION/COMPETENCE PROTEIN COMEC/REC2"/>
    <property type="match status" value="1"/>
</dbReference>
<feature type="transmembrane region" description="Helical" evidence="6">
    <location>
        <begin position="100"/>
        <end position="126"/>
    </location>
</feature>
<comment type="subcellular location">
    <subcellularLocation>
        <location evidence="1">Cell membrane</location>
        <topology evidence="1">Multi-pass membrane protein</topology>
    </subcellularLocation>
</comment>
<evidence type="ECO:0000259" key="7">
    <source>
        <dbReference type="SMART" id="SM00849"/>
    </source>
</evidence>
<accession>A0A272EN31</accession>
<dbReference type="InterPro" id="IPR004477">
    <property type="entry name" value="ComEC_N"/>
</dbReference>
<dbReference type="InterPro" id="IPR036866">
    <property type="entry name" value="RibonucZ/Hydroxyglut_hydro"/>
</dbReference>
<evidence type="ECO:0000256" key="3">
    <source>
        <dbReference type="ARBA" id="ARBA00022692"/>
    </source>
</evidence>
<protein>
    <submittedName>
        <fullName evidence="9">DNA internalization-related competence protein ComEC/Rec2</fullName>
    </submittedName>
</protein>
<dbReference type="InterPro" id="IPR001279">
    <property type="entry name" value="Metallo-B-lactamas"/>
</dbReference>
<dbReference type="SMART" id="SM00849">
    <property type="entry name" value="Lactamase_B"/>
    <property type="match status" value="1"/>
</dbReference>
<evidence type="ECO:0000256" key="2">
    <source>
        <dbReference type="ARBA" id="ARBA00022475"/>
    </source>
</evidence>
<dbReference type="EMBL" id="MDUX01000072">
    <property type="protein sequence ID" value="KAF7597985.1"/>
    <property type="molecule type" value="Genomic_DNA"/>
</dbReference>
<dbReference type="SUPFAM" id="SSF56281">
    <property type="entry name" value="Metallo-hydrolase/oxidoreductase"/>
    <property type="match status" value="1"/>
</dbReference>
<comment type="caution">
    <text evidence="9">The sequence shown here is derived from an EMBL/GenBank/DDBJ whole genome shotgun (WGS) entry which is preliminary data.</text>
</comment>
<name>A0A272EN31_9RHOO</name>
<evidence type="ECO:0000313" key="10">
    <source>
        <dbReference type="Proteomes" id="UP000216107"/>
    </source>
</evidence>
<reference evidence="8 11" key="1">
    <citation type="submission" date="2016-08" db="EMBL/GenBank/DDBJ databases">
        <title>Candidatus Dactylopiibacterium carminicum genome sequence.</title>
        <authorList>
            <person name="Ramirez-Puebla S.T."/>
            <person name="Ormeno-Orrillo E."/>
            <person name="Vera-Ponce De Leon A."/>
            <person name="Luis L."/>
            <person name="Sanchez-Flores A."/>
            <person name="Monica R."/>
            <person name="Martinez-Romero E."/>
        </authorList>
    </citation>
    <scope>NUCLEOTIDE SEQUENCE [LARGE SCALE GENOMIC DNA]</scope>
    <source>
        <strain evidence="8">END1</strain>
    </source>
</reference>
<dbReference type="NCBIfam" id="TIGR00360">
    <property type="entry name" value="ComEC_N-term"/>
    <property type="match status" value="1"/>
</dbReference>
<dbReference type="NCBIfam" id="TIGR00361">
    <property type="entry name" value="ComEC_Rec2"/>
    <property type="match status" value="1"/>
</dbReference>
<evidence type="ECO:0000313" key="11">
    <source>
        <dbReference type="Proteomes" id="UP000623509"/>
    </source>
</evidence>
<sequence>MRLRPVSGNLNPHGFDYEGWAFERGIRASGYVRDAASARMLAARTPGVAAFIEHLRETVRERFADSLPDSATRGVLVALAVGDQGSISATQWDLFAHTGIVHLVSVSGLHITMIAGLCAVLAGWCWRRVSGLALRLPAQKLAILVAVFSAAGYVALAGFGIPAQRTLYMLLTVAVALWSGRGAHAGRCLAWGLLLVLLIDPWAVQAAGFWLSFGAVAALFLIGRSWGRGHWSWQWLRTQWAITLLTLPLLLGLFQRFSLISPLANAVAIPLVSFAITPLALLHALLPVSALAQLADWLMHWLLRFLIWCEGLPLALWQQAAPPAWLVALGCAGALWALLPRGTPARFVGLLVFPALLGWLPLRPAPGEYRATVLDVGQGLAVHVQTATQDLIFDTGPRFSESADAAERVLLPYLRAEGVRQLAQVVLSHEDSDHAGGVTSLAQGIAVAQWRGSLPAGHPARGLPGFSECVAGQRWHWDGVDFAFLHPLPAQAMGGNEGSCVLHVGASAGSLLLTGDITRRAEAAMLQRDASALASHVVLAPHHGSNTSSSEAFVAATGLEYAVFTAGYRNRYGHLAPAVLARYERAGARLLRSDHAGAVRFGFQQAGIVVEESRLLRRRYWHRQVP</sequence>
<keyword evidence="11" id="KW-1185">Reference proteome</keyword>
<dbReference type="Pfam" id="PF03772">
    <property type="entry name" value="Competence"/>
    <property type="match status" value="1"/>
</dbReference>
<dbReference type="Pfam" id="PF00753">
    <property type="entry name" value="Lactamase_B"/>
    <property type="match status" value="1"/>
</dbReference>
<dbReference type="Proteomes" id="UP000623509">
    <property type="component" value="Unassembled WGS sequence"/>
</dbReference>
<dbReference type="InterPro" id="IPR004797">
    <property type="entry name" value="Competence_ComEC/Rec2"/>
</dbReference>
<dbReference type="InterPro" id="IPR052159">
    <property type="entry name" value="Competence_DNA_uptake"/>
</dbReference>
<feature type="transmembrane region" description="Helical" evidence="6">
    <location>
        <begin position="235"/>
        <end position="254"/>
    </location>
</feature>
<keyword evidence="5 6" id="KW-0472">Membrane</keyword>
<keyword evidence="2" id="KW-1003">Cell membrane</keyword>
<feature type="transmembrane region" description="Helical" evidence="6">
    <location>
        <begin position="190"/>
        <end position="223"/>
    </location>
</feature>
<organism evidence="9 10">
    <name type="scientific">Candidatus Dactylopiibacterium carminicum</name>
    <dbReference type="NCBI Taxonomy" id="857335"/>
    <lineage>
        <taxon>Bacteria</taxon>
        <taxon>Pseudomonadati</taxon>
        <taxon>Pseudomonadota</taxon>
        <taxon>Betaproteobacteria</taxon>
        <taxon>Rhodocyclales</taxon>
        <taxon>Rhodocyclaceae</taxon>
        <taxon>Candidatus Dactylopiibacterium</taxon>
    </lineage>
</organism>
<dbReference type="AlphaFoldDB" id="A0A272EN31"/>
<proteinExistence type="predicted"/>
<evidence type="ECO:0000256" key="6">
    <source>
        <dbReference type="SAM" id="Phobius"/>
    </source>
</evidence>
<evidence type="ECO:0000256" key="5">
    <source>
        <dbReference type="ARBA" id="ARBA00023136"/>
    </source>
</evidence>
<dbReference type="Proteomes" id="UP000216107">
    <property type="component" value="Unassembled WGS sequence"/>
</dbReference>
<dbReference type="GO" id="GO:0030420">
    <property type="term" value="P:establishment of competence for transformation"/>
    <property type="evidence" value="ECO:0007669"/>
    <property type="project" value="InterPro"/>
</dbReference>
<feature type="transmembrane region" description="Helical" evidence="6">
    <location>
        <begin position="345"/>
        <end position="362"/>
    </location>
</feature>
<dbReference type="PANTHER" id="PTHR30619:SF1">
    <property type="entry name" value="RECOMBINATION PROTEIN 2"/>
    <property type="match status" value="1"/>
</dbReference>
<dbReference type="GO" id="GO:0005886">
    <property type="term" value="C:plasma membrane"/>
    <property type="evidence" value="ECO:0007669"/>
    <property type="project" value="UniProtKB-SubCell"/>
</dbReference>
<keyword evidence="4 6" id="KW-1133">Transmembrane helix</keyword>
<evidence type="ECO:0000313" key="8">
    <source>
        <dbReference type="EMBL" id="KAF7597985.1"/>
    </source>
</evidence>
<evidence type="ECO:0000256" key="1">
    <source>
        <dbReference type="ARBA" id="ARBA00004651"/>
    </source>
</evidence>
<dbReference type="InterPro" id="IPR035681">
    <property type="entry name" value="ComA-like_MBL"/>
</dbReference>
<gene>
    <name evidence="8" type="ORF">BGI27_15765</name>
    <name evidence="9" type="ORF">CGU29_15860</name>
</gene>
<dbReference type="EMBL" id="NMRN01000076">
    <property type="protein sequence ID" value="PAS91538.1"/>
    <property type="molecule type" value="Genomic_DNA"/>
</dbReference>
<dbReference type="Gene3D" id="3.60.15.10">
    <property type="entry name" value="Ribonuclease Z/Hydroxyacylglutathione hydrolase-like"/>
    <property type="match status" value="1"/>
</dbReference>
<feature type="domain" description="Metallo-beta-lactamase" evidence="7">
    <location>
        <begin position="378"/>
        <end position="568"/>
    </location>
</feature>
<feature type="transmembrane region" description="Helical" evidence="6">
    <location>
        <begin position="138"/>
        <end position="161"/>
    </location>
</feature>
<feature type="transmembrane region" description="Helical" evidence="6">
    <location>
        <begin position="266"/>
        <end position="286"/>
    </location>
</feature>
<evidence type="ECO:0000256" key="4">
    <source>
        <dbReference type="ARBA" id="ARBA00022989"/>
    </source>
</evidence>
<dbReference type="CDD" id="cd07731">
    <property type="entry name" value="ComA-like_MBL-fold"/>
    <property type="match status" value="1"/>
</dbReference>
<keyword evidence="3 6" id="KW-0812">Transmembrane</keyword>
<reference evidence="9 10" key="2">
    <citation type="submission" date="2017-07" db="EMBL/GenBank/DDBJ databases">
        <title>Candidatus Dactylopiibacterium carminicum, a nitrogen-fixing symbiont of the cochineal insect Dactylopius coccus and Dactylopius opuntiae (Hemiptera: Coccoidea: Dactylopiidae).</title>
        <authorList>
            <person name="Vera A."/>
        </authorList>
    </citation>
    <scope>NUCLEOTIDE SEQUENCE [LARGE SCALE GENOMIC DNA]</scope>
    <source>
        <strain evidence="9 10">NFDCM</strain>
    </source>
</reference>
<dbReference type="OrthoDB" id="9761531at2"/>
<evidence type="ECO:0000313" key="9">
    <source>
        <dbReference type="EMBL" id="PAS91538.1"/>
    </source>
</evidence>